<protein>
    <submittedName>
        <fullName evidence="1">PHB depolymerase family esterase</fullName>
    </submittedName>
</protein>
<gene>
    <name evidence="1" type="ORF">OG835_18760</name>
</gene>
<evidence type="ECO:0000313" key="1">
    <source>
        <dbReference type="EMBL" id="WSB98854.1"/>
    </source>
</evidence>
<organism evidence="1 2">
    <name type="scientific">Streptomyces scopuliridis</name>
    <dbReference type="NCBI Taxonomy" id="452529"/>
    <lineage>
        <taxon>Bacteria</taxon>
        <taxon>Bacillati</taxon>
        <taxon>Actinomycetota</taxon>
        <taxon>Actinomycetes</taxon>
        <taxon>Kitasatosporales</taxon>
        <taxon>Streptomycetaceae</taxon>
        <taxon>Streptomyces</taxon>
    </lineage>
</organism>
<evidence type="ECO:0000313" key="2">
    <source>
        <dbReference type="Proteomes" id="UP001348369"/>
    </source>
</evidence>
<keyword evidence="2" id="KW-1185">Reference proteome</keyword>
<dbReference type="Proteomes" id="UP001348369">
    <property type="component" value="Chromosome"/>
</dbReference>
<accession>A0ACD4ZKZ9</accession>
<dbReference type="EMBL" id="CP109109">
    <property type="protein sequence ID" value="WSB98854.1"/>
    <property type="molecule type" value="Genomic_DNA"/>
</dbReference>
<name>A0ACD4ZKZ9_9ACTN</name>
<proteinExistence type="predicted"/>
<reference evidence="1" key="1">
    <citation type="submission" date="2022-10" db="EMBL/GenBank/DDBJ databases">
        <title>The complete genomes of actinobacterial strains from the NBC collection.</title>
        <authorList>
            <person name="Joergensen T.S."/>
            <person name="Alvarez Arevalo M."/>
            <person name="Sterndorff E.B."/>
            <person name="Faurdal D."/>
            <person name="Vuksanovic O."/>
            <person name="Mourched A.-S."/>
            <person name="Charusanti P."/>
            <person name="Shaw S."/>
            <person name="Blin K."/>
            <person name="Weber T."/>
        </authorList>
    </citation>
    <scope>NUCLEOTIDE SEQUENCE</scope>
    <source>
        <strain evidence="1">NBC 01771</strain>
    </source>
</reference>
<sequence length="529" mass="54212">MRESTWTKRTALRGTAKRSTARRLTTAGMLLALLVALLGAGGPGFVPEARAATLTEVTGFGTNPGNLRMFRYVPDGLPAGRPLVVAMHGCTQSAAAYDSETGWTKWADQWGFALLLPQQQSGNNLNSCFNWFESGDIARGAGEALSVKQMTDRMKSDLGSDPARVYATGLSAGAAMTNVVLAAYPDVFAAGAPVAGLPYACATSVLAAYTCMNPGTNLSPSAWADKVRAAYPGYGGPWPTVSVWQGTTDTTVVPANLTETVEQWTAVHGTDATPDATDTVAGYPHAVYRDGAGRDVVETYSLTGMGHGQPVDPGTGPEQCGTAGAYILDVGLCASYRIGLFWHLDGAGSPGPGPEPGAGSAVLPSLAADDGYVKASATGDGPAVGTLEGSLGVAVGRGTDGLHNRALFSFDTSSVPDDARVTRAFVTVTRASGAGDPWAAGNRLLLDIRTGCFGATCATAADDWSAPASATGAAEIGAFTSGTKSSTAFTTVNPTGITQTRLRLASAPAATAYVFLRSGSGATLTVEWE</sequence>